<dbReference type="GO" id="GO:0008168">
    <property type="term" value="F:methyltransferase activity"/>
    <property type="evidence" value="ECO:0007669"/>
    <property type="project" value="UniProtKB-KW"/>
</dbReference>
<keyword evidence="5" id="KW-0489">Methyltransferase</keyword>
<keyword evidence="5" id="KW-0808">Transferase</keyword>
<dbReference type="Proteomes" id="UP001060414">
    <property type="component" value="Chromosome"/>
</dbReference>
<reference evidence="5" key="1">
    <citation type="journal article" date="2022" name="Environ. Microbiol.">
        <title>Geoalkalibacter halelectricus SAP #1 sp. nov. possessing extracellular electron transfer and mineral#reducing capabilities from a haloalkaline environment.</title>
        <authorList>
            <person name="Yadav S."/>
            <person name="Singh R."/>
            <person name="Sundharam S.S."/>
            <person name="Chaudhary S."/>
            <person name="Krishnamurthi S."/>
            <person name="Patil S.A."/>
        </authorList>
    </citation>
    <scope>NUCLEOTIDE SEQUENCE</scope>
    <source>
        <strain evidence="5">SAP-1</strain>
    </source>
</reference>
<evidence type="ECO:0000256" key="2">
    <source>
        <dbReference type="ARBA" id="ARBA00029460"/>
    </source>
</evidence>
<dbReference type="InterPro" id="IPR004538">
    <property type="entry name" value="Hemolysin_A/TlyA"/>
</dbReference>
<evidence type="ECO:0000313" key="6">
    <source>
        <dbReference type="Proteomes" id="UP001060414"/>
    </source>
</evidence>
<dbReference type="CDD" id="cd00165">
    <property type="entry name" value="S4"/>
    <property type="match status" value="1"/>
</dbReference>
<dbReference type="PANTHER" id="PTHR32319:SF0">
    <property type="entry name" value="BACTERIAL HEMOLYSIN-LIKE PROTEIN"/>
    <property type="match status" value="1"/>
</dbReference>
<evidence type="ECO:0000256" key="3">
    <source>
        <dbReference type="PROSITE-ProRule" id="PRU00182"/>
    </source>
</evidence>
<dbReference type="InterPro" id="IPR036986">
    <property type="entry name" value="S4_RNA-bd_sf"/>
</dbReference>
<evidence type="ECO:0000259" key="4">
    <source>
        <dbReference type="SMART" id="SM00363"/>
    </source>
</evidence>
<dbReference type="Pfam" id="PF01479">
    <property type="entry name" value="S4"/>
    <property type="match status" value="1"/>
</dbReference>
<dbReference type="GO" id="GO:0032259">
    <property type="term" value="P:methylation"/>
    <property type="evidence" value="ECO:0007669"/>
    <property type="project" value="UniProtKB-KW"/>
</dbReference>
<dbReference type="InterPro" id="IPR002942">
    <property type="entry name" value="S4_RNA-bd"/>
</dbReference>
<protein>
    <submittedName>
        <fullName evidence="5">TlyA family RNA methyltransferase</fullName>
    </submittedName>
</protein>
<dbReference type="InterPro" id="IPR029063">
    <property type="entry name" value="SAM-dependent_MTases_sf"/>
</dbReference>
<keyword evidence="6" id="KW-1185">Reference proteome</keyword>
<dbReference type="RefSeq" id="WP_260746785.1">
    <property type="nucleotide sequence ID" value="NZ_CP092109.1"/>
</dbReference>
<dbReference type="PANTHER" id="PTHR32319">
    <property type="entry name" value="BACTERIAL HEMOLYSIN-LIKE PROTEIN"/>
    <property type="match status" value="1"/>
</dbReference>
<name>A0ABY5ZGZ9_9BACT</name>
<dbReference type="PIRSF" id="PIRSF005578">
    <property type="entry name" value="TlyA"/>
    <property type="match status" value="1"/>
</dbReference>
<dbReference type="EMBL" id="CP092109">
    <property type="protein sequence ID" value="UWZ78433.1"/>
    <property type="molecule type" value="Genomic_DNA"/>
</dbReference>
<dbReference type="Gene3D" id="3.40.50.150">
    <property type="entry name" value="Vaccinia Virus protein VP39"/>
    <property type="match status" value="1"/>
</dbReference>
<sequence length="252" mass="26925">MEKQRLDKLLLDRGLAVSRQRAQALILAGQVLVDGKPLDKAGTLVRADAELSLRGEQMPYVSRGGLKLAGGLNAFALDVRGRIALDVGASTGGFTDCLLQRGAERVYAVDVGYGQLAWKLRQDARVVNLERTNIRNLSPQQLTERPTLAVIDASFISLEKVLPPTLALLAAEADIVALIKPQFEVGRGQVGKGGVVRDAGQQAAVVEKISVFAQSLGCTVLAVTESPVLGPKGNREFLIHLRKAPMSEQGIS</sequence>
<dbReference type="Gene3D" id="3.10.290.10">
    <property type="entry name" value="RNA-binding S4 domain"/>
    <property type="match status" value="1"/>
</dbReference>
<dbReference type="InterPro" id="IPR047048">
    <property type="entry name" value="TlyA"/>
</dbReference>
<keyword evidence="1 3" id="KW-0694">RNA-binding</keyword>
<dbReference type="NCBIfam" id="TIGR00478">
    <property type="entry name" value="tly"/>
    <property type="match status" value="1"/>
</dbReference>
<evidence type="ECO:0000313" key="5">
    <source>
        <dbReference type="EMBL" id="UWZ78433.1"/>
    </source>
</evidence>
<dbReference type="PROSITE" id="PS50889">
    <property type="entry name" value="S4"/>
    <property type="match status" value="1"/>
</dbReference>
<gene>
    <name evidence="5" type="ORF">L9S41_12140</name>
</gene>
<accession>A0ABY5ZGZ9</accession>
<feature type="domain" description="RNA-binding S4" evidence="4">
    <location>
        <begin position="4"/>
        <end position="69"/>
    </location>
</feature>
<evidence type="ECO:0000256" key="1">
    <source>
        <dbReference type="ARBA" id="ARBA00022884"/>
    </source>
</evidence>
<comment type="similarity">
    <text evidence="2">Belongs to the TlyA family.</text>
</comment>
<dbReference type="InterPro" id="IPR002877">
    <property type="entry name" value="RNA_MeTrfase_FtsJ_dom"/>
</dbReference>
<organism evidence="5 6">
    <name type="scientific">Geoalkalibacter halelectricus</name>
    <dbReference type="NCBI Taxonomy" id="2847045"/>
    <lineage>
        <taxon>Bacteria</taxon>
        <taxon>Pseudomonadati</taxon>
        <taxon>Thermodesulfobacteriota</taxon>
        <taxon>Desulfuromonadia</taxon>
        <taxon>Desulfuromonadales</taxon>
        <taxon>Geoalkalibacteraceae</taxon>
        <taxon>Geoalkalibacter</taxon>
    </lineage>
</organism>
<proteinExistence type="inferred from homology"/>
<dbReference type="SMART" id="SM00363">
    <property type="entry name" value="S4"/>
    <property type="match status" value="1"/>
</dbReference>
<dbReference type="SUPFAM" id="SSF53335">
    <property type="entry name" value="S-adenosyl-L-methionine-dependent methyltransferases"/>
    <property type="match status" value="1"/>
</dbReference>
<dbReference type="SUPFAM" id="SSF55174">
    <property type="entry name" value="Alpha-L RNA-binding motif"/>
    <property type="match status" value="1"/>
</dbReference>
<dbReference type="Pfam" id="PF01728">
    <property type="entry name" value="FtsJ"/>
    <property type="match status" value="1"/>
</dbReference>